<dbReference type="Proteomes" id="UP000469440">
    <property type="component" value="Unassembled WGS sequence"/>
</dbReference>
<sequence length="211" mass="24497">MKIYHSLWKHFIRNGLKSFAEISRRVLGEVADEALSERLKSYVLAYDREMIDEVVDLQLLDYGYERYGAFLTVRTKCDADKGRFLLLIADLKSDIYKEFGYVATIEPEVPASPSEQNRIKEIVCRKIKEIDENLIVADSTRINEGATRPQAVLYIAIPFEYSKQERKIYQEVQKKLEGESFSYTTKLMVGRSLQPSGRHTKHIIRKPDAKR</sequence>
<evidence type="ECO:0000313" key="2">
    <source>
        <dbReference type="Proteomes" id="UP000469440"/>
    </source>
</evidence>
<accession>A0A6N8HVU2</accession>
<dbReference type="EMBL" id="VWXL01000011">
    <property type="protein sequence ID" value="MVB09677.1"/>
    <property type="molecule type" value="Genomic_DNA"/>
</dbReference>
<proteinExistence type="predicted"/>
<reference evidence="1 2" key="1">
    <citation type="submission" date="2019-09" db="EMBL/GenBank/DDBJ databases">
        <title>Genome sequence of Clostridium sp. EA1.</title>
        <authorList>
            <person name="Poehlein A."/>
            <person name="Bengelsdorf F.R."/>
            <person name="Daniel R."/>
        </authorList>
    </citation>
    <scope>NUCLEOTIDE SEQUENCE [LARGE SCALE GENOMIC DNA]</scope>
    <source>
        <strain evidence="1 2">EA1</strain>
    </source>
</reference>
<name>A0A6N8HVU2_9FIRM</name>
<organism evidence="1 2">
    <name type="scientific">Caproicibacter fermentans</name>
    <dbReference type="NCBI Taxonomy" id="2576756"/>
    <lineage>
        <taxon>Bacteria</taxon>
        <taxon>Bacillati</taxon>
        <taxon>Bacillota</taxon>
        <taxon>Clostridia</taxon>
        <taxon>Eubacteriales</taxon>
        <taxon>Acutalibacteraceae</taxon>
        <taxon>Caproicibacter</taxon>
    </lineage>
</organism>
<dbReference type="AlphaFoldDB" id="A0A6N8HVU2"/>
<dbReference type="RefSeq" id="WP_156989633.1">
    <property type="nucleotide sequence ID" value="NZ_VWXL01000011.1"/>
</dbReference>
<protein>
    <submittedName>
        <fullName evidence="1">Uncharacterized protein</fullName>
    </submittedName>
</protein>
<comment type="caution">
    <text evidence="1">The sequence shown here is derived from an EMBL/GenBank/DDBJ whole genome shotgun (WGS) entry which is preliminary data.</text>
</comment>
<evidence type="ECO:0000313" key="1">
    <source>
        <dbReference type="EMBL" id="MVB09677.1"/>
    </source>
</evidence>
<keyword evidence="2" id="KW-1185">Reference proteome</keyword>
<gene>
    <name evidence="1" type="ORF">CAFE_03420</name>
</gene>